<dbReference type="PANTHER" id="PTHR42756">
    <property type="entry name" value="TRANSCRIPTIONAL REGULATOR, MARR"/>
    <property type="match status" value="1"/>
</dbReference>
<gene>
    <name evidence="5" type="ORF">CBF30_09290</name>
</gene>
<evidence type="ECO:0000259" key="4">
    <source>
        <dbReference type="PROSITE" id="PS50995"/>
    </source>
</evidence>
<name>A0A430AFE2_9ENTE</name>
<evidence type="ECO:0000313" key="6">
    <source>
        <dbReference type="Proteomes" id="UP000288669"/>
    </source>
</evidence>
<keyword evidence="2" id="KW-0238">DNA-binding</keyword>
<keyword evidence="6" id="KW-1185">Reference proteome</keyword>
<reference evidence="5 6" key="1">
    <citation type="submission" date="2017-05" db="EMBL/GenBank/DDBJ databases">
        <title>Vagococcus spp. assemblies.</title>
        <authorList>
            <person name="Gulvik C.A."/>
        </authorList>
    </citation>
    <scope>NUCLEOTIDE SEQUENCE [LARGE SCALE GENOMIC DNA]</scope>
    <source>
        <strain evidence="5 6">DSM 24756</strain>
    </source>
</reference>
<dbReference type="Gene3D" id="1.10.10.10">
    <property type="entry name" value="Winged helix-like DNA-binding domain superfamily/Winged helix DNA-binding domain"/>
    <property type="match status" value="1"/>
</dbReference>
<evidence type="ECO:0000256" key="3">
    <source>
        <dbReference type="ARBA" id="ARBA00023163"/>
    </source>
</evidence>
<dbReference type="RefSeq" id="WP_126825691.1">
    <property type="nucleotide sequence ID" value="NZ_JBHLWU010000001.1"/>
</dbReference>
<dbReference type="AlphaFoldDB" id="A0A430AFE2"/>
<dbReference type="EMBL" id="NGJZ01000003">
    <property type="protein sequence ID" value="RSU06438.1"/>
    <property type="molecule type" value="Genomic_DNA"/>
</dbReference>
<dbReference type="PANTHER" id="PTHR42756:SF1">
    <property type="entry name" value="TRANSCRIPTIONAL REPRESSOR OF EMRAB OPERON"/>
    <property type="match status" value="1"/>
</dbReference>
<proteinExistence type="predicted"/>
<sequence length="143" mass="16989">MKFGTKDSFLEDFYHFYTLQQSFIKKRLKKIQLTVPQARSLNYIFLHQGTIQKELASYLDKQNATITNLLKSLEKNDYIIRKIPDDNERQKKLFLTEKGLHTVAEIQIIFIDLEEKIEQLISVQEKDSFAHILKKVTHNFLEK</sequence>
<dbReference type="InterPro" id="IPR036388">
    <property type="entry name" value="WH-like_DNA-bd_sf"/>
</dbReference>
<dbReference type="InterPro" id="IPR036390">
    <property type="entry name" value="WH_DNA-bd_sf"/>
</dbReference>
<accession>A0A430AFE2</accession>
<dbReference type="Pfam" id="PF01047">
    <property type="entry name" value="MarR"/>
    <property type="match status" value="1"/>
</dbReference>
<dbReference type="SMART" id="SM00347">
    <property type="entry name" value="HTH_MARR"/>
    <property type="match status" value="1"/>
</dbReference>
<evidence type="ECO:0000256" key="2">
    <source>
        <dbReference type="ARBA" id="ARBA00023125"/>
    </source>
</evidence>
<comment type="caution">
    <text evidence="5">The sequence shown here is derived from an EMBL/GenBank/DDBJ whole genome shotgun (WGS) entry which is preliminary data.</text>
</comment>
<evidence type="ECO:0000256" key="1">
    <source>
        <dbReference type="ARBA" id="ARBA00023015"/>
    </source>
</evidence>
<dbReference type="SUPFAM" id="SSF46785">
    <property type="entry name" value="Winged helix' DNA-binding domain"/>
    <property type="match status" value="1"/>
</dbReference>
<protein>
    <recommendedName>
        <fullName evidence="4">HTH marR-type domain-containing protein</fullName>
    </recommendedName>
</protein>
<dbReference type="GO" id="GO:0003700">
    <property type="term" value="F:DNA-binding transcription factor activity"/>
    <property type="evidence" value="ECO:0007669"/>
    <property type="project" value="InterPro"/>
</dbReference>
<dbReference type="PRINTS" id="PR00598">
    <property type="entry name" value="HTHMARR"/>
</dbReference>
<dbReference type="Proteomes" id="UP000288669">
    <property type="component" value="Unassembled WGS sequence"/>
</dbReference>
<dbReference type="GO" id="GO:0003677">
    <property type="term" value="F:DNA binding"/>
    <property type="evidence" value="ECO:0007669"/>
    <property type="project" value="UniProtKB-KW"/>
</dbReference>
<evidence type="ECO:0000313" key="5">
    <source>
        <dbReference type="EMBL" id="RSU06438.1"/>
    </source>
</evidence>
<feature type="domain" description="HTH marR-type" evidence="4">
    <location>
        <begin position="1"/>
        <end position="138"/>
    </location>
</feature>
<dbReference type="InterPro" id="IPR000835">
    <property type="entry name" value="HTH_MarR-typ"/>
</dbReference>
<dbReference type="PROSITE" id="PS50995">
    <property type="entry name" value="HTH_MARR_2"/>
    <property type="match status" value="1"/>
</dbReference>
<keyword evidence="3" id="KW-0804">Transcription</keyword>
<organism evidence="5 6">
    <name type="scientific">Vagococcus entomophilus</name>
    <dbReference type="NCBI Taxonomy" id="1160095"/>
    <lineage>
        <taxon>Bacteria</taxon>
        <taxon>Bacillati</taxon>
        <taxon>Bacillota</taxon>
        <taxon>Bacilli</taxon>
        <taxon>Lactobacillales</taxon>
        <taxon>Enterococcaceae</taxon>
        <taxon>Vagococcus</taxon>
    </lineage>
</organism>
<dbReference type="OrthoDB" id="2612963at2"/>
<keyword evidence="1" id="KW-0805">Transcription regulation</keyword>